<protein>
    <submittedName>
        <fullName evidence="1">Uncharacterized protein</fullName>
    </submittedName>
</protein>
<comment type="caution">
    <text evidence="1">The sequence shown here is derived from an EMBL/GenBank/DDBJ whole genome shotgun (WGS) entry which is preliminary data.</text>
</comment>
<organism evidence="1 2">
    <name type="scientific">Crepidotus variabilis</name>
    <dbReference type="NCBI Taxonomy" id="179855"/>
    <lineage>
        <taxon>Eukaryota</taxon>
        <taxon>Fungi</taxon>
        <taxon>Dikarya</taxon>
        <taxon>Basidiomycota</taxon>
        <taxon>Agaricomycotina</taxon>
        <taxon>Agaricomycetes</taxon>
        <taxon>Agaricomycetidae</taxon>
        <taxon>Agaricales</taxon>
        <taxon>Agaricineae</taxon>
        <taxon>Crepidotaceae</taxon>
        <taxon>Crepidotus</taxon>
    </lineage>
</organism>
<name>A0A9P6EH66_9AGAR</name>
<evidence type="ECO:0000313" key="1">
    <source>
        <dbReference type="EMBL" id="KAF9528807.1"/>
    </source>
</evidence>
<sequence length="444" mass="50290">MSLPTEIYDLIIDELVAPGPDSGNTLTGRALLDHRLALASCLLVSHSFRERSIRYLFKSVEIKGIGLHALQPALLLITILEGESRLNSSSMVPASHFVKEFHLAFEPECLKSSEVTTIFATLLRLIWTRLEEGFGPTKFTVALPQSTWIDIDPSLQKEIVSLVHSPHLRYLTIKGYSLILPSLLYGSHINTLSLTHMAFLMLPGLLDPGRIQPPRLTQFECIGSSPDLGLPEIRDFFRTLFAELKSFRCISAKRKKKTHLKLKQTHLEQILELSANSLEEISFNISSWRLNHIEDLGIMTNLQHIQLETETGCKTIANLANFFNVKTPLAMLHTISLAFKTVYAYSRNWHGRPPLFESKENGQFLDQSLSSSKYPTLREVLIDVKLGYPEDFRIRSSPEEVRSAAMEEIYTLFPRLVASTRTKFIPTVTVYLALDCMLKFQLGY</sequence>
<dbReference type="EMBL" id="MU157850">
    <property type="protein sequence ID" value="KAF9528807.1"/>
    <property type="molecule type" value="Genomic_DNA"/>
</dbReference>
<dbReference type="AlphaFoldDB" id="A0A9P6EH66"/>
<dbReference type="Proteomes" id="UP000807306">
    <property type="component" value="Unassembled WGS sequence"/>
</dbReference>
<proteinExistence type="predicted"/>
<gene>
    <name evidence="1" type="ORF">CPB83DRAFT_906565</name>
</gene>
<evidence type="ECO:0000313" key="2">
    <source>
        <dbReference type="Proteomes" id="UP000807306"/>
    </source>
</evidence>
<keyword evidence="2" id="KW-1185">Reference proteome</keyword>
<accession>A0A9P6EH66</accession>
<reference evidence="1" key="1">
    <citation type="submission" date="2020-11" db="EMBL/GenBank/DDBJ databases">
        <authorList>
            <consortium name="DOE Joint Genome Institute"/>
            <person name="Ahrendt S."/>
            <person name="Riley R."/>
            <person name="Andreopoulos W."/>
            <person name="Labutti K."/>
            <person name="Pangilinan J."/>
            <person name="Ruiz-Duenas F.J."/>
            <person name="Barrasa J.M."/>
            <person name="Sanchez-Garcia M."/>
            <person name="Camarero S."/>
            <person name="Miyauchi S."/>
            <person name="Serrano A."/>
            <person name="Linde D."/>
            <person name="Babiker R."/>
            <person name="Drula E."/>
            <person name="Ayuso-Fernandez I."/>
            <person name="Pacheco R."/>
            <person name="Padilla G."/>
            <person name="Ferreira P."/>
            <person name="Barriuso J."/>
            <person name="Kellner H."/>
            <person name="Castanera R."/>
            <person name="Alfaro M."/>
            <person name="Ramirez L."/>
            <person name="Pisabarro A.G."/>
            <person name="Kuo A."/>
            <person name="Tritt A."/>
            <person name="Lipzen A."/>
            <person name="He G."/>
            <person name="Yan M."/>
            <person name="Ng V."/>
            <person name="Cullen D."/>
            <person name="Martin F."/>
            <person name="Rosso M.-N."/>
            <person name="Henrissat B."/>
            <person name="Hibbett D."/>
            <person name="Martinez A.T."/>
            <person name="Grigoriev I.V."/>
        </authorList>
    </citation>
    <scope>NUCLEOTIDE SEQUENCE</scope>
    <source>
        <strain evidence="1">CBS 506.95</strain>
    </source>
</reference>